<dbReference type="OrthoDB" id="6252479at2759"/>
<comment type="caution">
    <text evidence="3">The sequence shown here is derived from an EMBL/GenBank/DDBJ whole genome shotgun (WGS) entry which is preliminary data.</text>
</comment>
<evidence type="ECO:0000256" key="1">
    <source>
        <dbReference type="ARBA" id="ARBA00023180"/>
    </source>
</evidence>
<proteinExistence type="predicted"/>
<dbReference type="InterPro" id="IPR013164">
    <property type="entry name" value="Cadherin_N"/>
</dbReference>
<dbReference type="EMBL" id="QNUK01000421">
    <property type="protein sequence ID" value="KAF5893650.1"/>
    <property type="molecule type" value="Genomic_DNA"/>
</dbReference>
<organism evidence="3 4">
    <name type="scientific">Clarias magur</name>
    <name type="common">Asian catfish</name>
    <name type="synonym">Macropteronotus magur</name>
    <dbReference type="NCBI Taxonomy" id="1594786"/>
    <lineage>
        <taxon>Eukaryota</taxon>
        <taxon>Metazoa</taxon>
        <taxon>Chordata</taxon>
        <taxon>Craniata</taxon>
        <taxon>Vertebrata</taxon>
        <taxon>Euteleostomi</taxon>
        <taxon>Actinopterygii</taxon>
        <taxon>Neopterygii</taxon>
        <taxon>Teleostei</taxon>
        <taxon>Ostariophysi</taxon>
        <taxon>Siluriformes</taxon>
        <taxon>Clariidae</taxon>
        <taxon>Clarias</taxon>
    </lineage>
</organism>
<dbReference type="AlphaFoldDB" id="A0A8J4TEB8"/>
<dbReference type="Pfam" id="PF08266">
    <property type="entry name" value="Cadherin_2"/>
    <property type="match status" value="1"/>
</dbReference>
<name>A0A8J4TEB8_CLAMG</name>
<gene>
    <name evidence="3" type="ORF">DAT39_016659</name>
</gene>
<protein>
    <submittedName>
        <fullName evidence="3">Protocadherin gamma-C5-like isoform X3</fullName>
    </submittedName>
</protein>
<feature type="non-terminal residue" evidence="3">
    <location>
        <position position="1"/>
    </location>
</feature>
<dbReference type="Gene3D" id="2.60.40.60">
    <property type="entry name" value="Cadherins"/>
    <property type="match status" value="1"/>
</dbReference>
<evidence type="ECO:0000313" key="3">
    <source>
        <dbReference type="EMBL" id="KAF5893650.1"/>
    </source>
</evidence>
<evidence type="ECO:0000313" key="4">
    <source>
        <dbReference type="Proteomes" id="UP000727407"/>
    </source>
</evidence>
<feature type="domain" description="Cadherin N-terminal" evidence="2">
    <location>
        <begin position="2"/>
        <end position="51"/>
    </location>
</feature>
<sequence>AQIRYTIPEEQNEGTVVGNIAKDLDLKLSDVLERNLRIAVESGKQYFGVDPTK</sequence>
<dbReference type="Proteomes" id="UP000727407">
    <property type="component" value="Unassembled WGS sequence"/>
</dbReference>
<evidence type="ECO:0000259" key="2">
    <source>
        <dbReference type="Pfam" id="PF08266"/>
    </source>
</evidence>
<keyword evidence="1" id="KW-0325">Glycoprotein</keyword>
<feature type="non-terminal residue" evidence="3">
    <location>
        <position position="53"/>
    </location>
</feature>
<accession>A0A8J4TEB8</accession>
<keyword evidence="4" id="KW-1185">Reference proteome</keyword>
<reference evidence="3" key="1">
    <citation type="submission" date="2020-07" db="EMBL/GenBank/DDBJ databases">
        <title>Clarias magur genome sequencing, assembly and annotation.</title>
        <authorList>
            <person name="Kushwaha B."/>
            <person name="Kumar R."/>
            <person name="Das P."/>
            <person name="Joshi C.G."/>
            <person name="Kumar D."/>
            <person name="Nagpure N.S."/>
            <person name="Pandey M."/>
            <person name="Agarwal S."/>
            <person name="Srivastava S."/>
            <person name="Singh M."/>
            <person name="Sahoo L."/>
            <person name="Jayasankar P."/>
            <person name="Meher P.K."/>
            <person name="Koringa P.G."/>
            <person name="Iquebal M.A."/>
            <person name="Das S.P."/>
            <person name="Bit A."/>
            <person name="Patnaik S."/>
            <person name="Patel N."/>
            <person name="Shah T.M."/>
            <person name="Hinsu A."/>
            <person name="Jena J.K."/>
        </authorList>
    </citation>
    <scope>NUCLEOTIDE SEQUENCE</scope>
    <source>
        <strain evidence="3">CIFAMagur01</strain>
        <tissue evidence="3">Testis</tissue>
    </source>
</reference>